<proteinExistence type="predicted"/>
<dbReference type="GO" id="GO:0035267">
    <property type="term" value="C:NuA4 histone acetyltransferase complex"/>
    <property type="evidence" value="ECO:0007669"/>
    <property type="project" value="TreeGrafter"/>
</dbReference>
<dbReference type="GO" id="GO:0006355">
    <property type="term" value="P:regulation of DNA-templated transcription"/>
    <property type="evidence" value="ECO:0007669"/>
    <property type="project" value="TreeGrafter"/>
</dbReference>
<evidence type="ECO:0000313" key="3">
    <source>
        <dbReference type="Proteomes" id="UP000281553"/>
    </source>
</evidence>
<dbReference type="SUPFAM" id="SSF48371">
    <property type="entry name" value="ARM repeat"/>
    <property type="match status" value="1"/>
</dbReference>
<dbReference type="InterPro" id="IPR046807">
    <property type="entry name" value="Tra1_central"/>
</dbReference>
<gene>
    <name evidence="2" type="ORF">DILT_LOCUS3280</name>
</gene>
<reference evidence="2 3" key="1">
    <citation type="submission" date="2018-11" db="EMBL/GenBank/DDBJ databases">
        <authorList>
            <consortium name="Pathogen Informatics"/>
        </authorList>
    </citation>
    <scope>NUCLEOTIDE SEQUENCE [LARGE SCALE GENOMIC DNA]</scope>
</reference>
<dbReference type="EMBL" id="UYRU01043406">
    <property type="protein sequence ID" value="VDK81839.1"/>
    <property type="molecule type" value="Genomic_DNA"/>
</dbReference>
<sequence length="738" mass="83586">MFIKIKGAYTNLFNSELALEERLNSGTELCELLESVSVDSELKDCIYEIFINVQHFLTETQPQFIKESPVQRLRHICLEILQKIRNVDFFKPYAPSLISLLFKLIEHENEENVLLCIKLIIDLHKFYRPQFSLDPAFRQDKFIDFLAAQVKTLSFLAYVIKIYQDLVEQHSAALVKGMMNLLVTCPPSVTNMRKEFFIAARHILGAQEIRPRFLPVLDDLMREDILIGQGYTVHDALRPLAYSTLADLTHHLRSELSLTKIARAIDLYGRNMFDDSLPFSIQQMSLKLLLNLVECIRQRAVASTATWAPDSTTGGAVAASSKWSQRQISTAAARRLLLQIMRLCVLKCQIIAGHLLPEIETKCMKEDCESSDGGATRSQTKSSFITSSRTDVPAPRDAMDTDDIQPNARPEPCPHWNSPLPQALCSPEDYGAAGSGNADELSDPANQPSPKLLQPAEVAVLFDYLTHGLRMLDVLRIVSKDGQLFLRGPQSGAKYPDERFLLETVAMTFVPLNPISFREIFSGQIGYIVEWCRKSPFFYTNFAFHLLSQLSQTSNFGHILLNFLVDRLEKLGEGTDESFIYMRLLKLCFNSVNMSGTENEHVMRLFLRRIVQGSMQYCLEAREPTAYLTLLRTLFRSIGGGAHDKLYREFFPLLPEMLTTLNRLLRSAHRASARDLLSELCVIVPVRLSALLPYLSLLMEPLIYVLNCNTVSQVGRVVRSGLVRPSSPLECFCLLKRT</sequence>
<dbReference type="AlphaFoldDB" id="A0A3P6TEU2"/>
<dbReference type="Gene3D" id="1.25.10.10">
    <property type="entry name" value="Leucine-rich Repeat Variant"/>
    <property type="match status" value="1"/>
</dbReference>
<dbReference type="InterPro" id="IPR011989">
    <property type="entry name" value="ARM-like"/>
</dbReference>
<dbReference type="GO" id="GO:0006281">
    <property type="term" value="P:DNA repair"/>
    <property type="evidence" value="ECO:0007669"/>
    <property type="project" value="TreeGrafter"/>
</dbReference>
<organism evidence="2 3">
    <name type="scientific">Dibothriocephalus latus</name>
    <name type="common">Fish tapeworm</name>
    <name type="synonym">Diphyllobothrium latum</name>
    <dbReference type="NCBI Taxonomy" id="60516"/>
    <lineage>
        <taxon>Eukaryota</taxon>
        <taxon>Metazoa</taxon>
        <taxon>Spiralia</taxon>
        <taxon>Lophotrochozoa</taxon>
        <taxon>Platyhelminthes</taxon>
        <taxon>Cestoda</taxon>
        <taxon>Eucestoda</taxon>
        <taxon>Diphyllobothriidea</taxon>
        <taxon>Diphyllobothriidae</taxon>
        <taxon>Dibothriocephalus</taxon>
    </lineage>
</organism>
<feature type="compositionally biased region" description="Polar residues" evidence="1">
    <location>
        <begin position="376"/>
        <end position="390"/>
    </location>
</feature>
<dbReference type="InterPro" id="IPR016024">
    <property type="entry name" value="ARM-type_fold"/>
</dbReference>
<dbReference type="GO" id="GO:0000124">
    <property type="term" value="C:SAGA complex"/>
    <property type="evidence" value="ECO:0007669"/>
    <property type="project" value="TreeGrafter"/>
</dbReference>
<evidence type="ECO:0008006" key="4">
    <source>
        <dbReference type="Google" id="ProtNLM"/>
    </source>
</evidence>
<protein>
    <recommendedName>
        <fullName evidence="4">FAT domain-containing protein</fullName>
    </recommendedName>
</protein>
<dbReference type="Pfam" id="PF20175">
    <property type="entry name" value="Tra1_central"/>
    <property type="match status" value="1"/>
</dbReference>
<accession>A0A3P6TEU2</accession>
<feature type="region of interest" description="Disordered" evidence="1">
    <location>
        <begin position="367"/>
        <end position="449"/>
    </location>
</feature>
<evidence type="ECO:0000313" key="2">
    <source>
        <dbReference type="EMBL" id="VDK81839.1"/>
    </source>
</evidence>
<dbReference type="Proteomes" id="UP000281553">
    <property type="component" value="Unassembled WGS sequence"/>
</dbReference>
<dbReference type="InterPro" id="IPR050517">
    <property type="entry name" value="DDR_Repair_Kinase"/>
</dbReference>
<name>A0A3P6TEU2_DIBLA</name>
<dbReference type="GO" id="GO:0005634">
    <property type="term" value="C:nucleus"/>
    <property type="evidence" value="ECO:0007669"/>
    <property type="project" value="TreeGrafter"/>
</dbReference>
<dbReference type="OrthoDB" id="6282916at2759"/>
<dbReference type="PANTHER" id="PTHR11139">
    <property type="entry name" value="ATAXIA TELANGIECTASIA MUTATED ATM -RELATED"/>
    <property type="match status" value="1"/>
</dbReference>
<evidence type="ECO:0000256" key="1">
    <source>
        <dbReference type="SAM" id="MobiDB-lite"/>
    </source>
</evidence>
<keyword evidence="3" id="KW-1185">Reference proteome</keyword>
<dbReference type="PANTHER" id="PTHR11139:SF1">
    <property type="entry name" value="TRANSFORMATION_TRANSCRIPTION DOMAIN-ASSOCIATED PROTEIN"/>
    <property type="match status" value="1"/>
</dbReference>